<reference evidence="2 3" key="1">
    <citation type="submission" date="2016-10" db="EMBL/GenBank/DDBJ databases">
        <authorList>
            <person name="de Groot N.N."/>
        </authorList>
    </citation>
    <scope>NUCLEOTIDE SEQUENCE [LARGE SCALE GENOMIC DNA]</scope>
    <source>
        <strain evidence="2 3">D31d</strain>
    </source>
</reference>
<feature type="transmembrane region" description="Helical" evidence="1">
    <location>
        <begin position="82"/>
        <end position="101"/>
    </location>
</feature>
<dbReference type="OrthoDB" id="1082131at2"/>
<protein>
    <submittedName>
        <fullName evidence="2">Uncharacterized protein</fullName>
    </submittedName>
</protein>
<dbReference type="Pfam" id="PF19529">
    <property type="entry name" value="DUF6057"/>
    <property type="match status" value="1"/>
</dbReference>
<keyword evidence="1" id="KW-0812">Transmembrane</keyword>
<feature type="transmembrane region" description="Helical" evidence="1">
    <location>
        <begin position="152"/>
        <end position="175"/>
    </location>
</feature>
<dbReference type="InterPro" id="IPR045692">
    <property type="entry name" value="DUF6057"/>
</dbReference>
<name>A0A1H4F773_XYLRU</name>
<dbReference type="RefSeq" id="WP_074762299.1">
    <property type="nucleotide sequence ID" value="NZ_FNRF01000007.1"/>
</dbReference>
<feature type="transmembrane region" description="Helical" evidence="1">
    <location>
        <begin position="12"/>
        <end position="33"/>
    </location>
</feature>
<keyword evidence="1" id="KW-1133">Transmembrane helix</keyword>
<evidence type="ECO:0000256" key="1">
    <source>
        <dbReference type="SAM" id="Phobius"/>
    </source>
</evidence>
<dbReference type="AlphaFoldDB" id="A0A1H4F773"/>
<feature type="transmembrane region" description="Helical" evidence="1">
    <location>
        <begin position="113"/>
        <end position="132"/>
    </location>
</feature>
<evidence type="ECO:0000313" key="2">
    <source>
        <dbReference type="EMBL" id="SEA92322.1"/>
    </source>
</evidence>
<gene>
    <name evidence="2" type="ORF">SAMN05216462_3129</name>
</gene>
<evidence type="ECO:0000313" key="3">
    <source>
        <dbReference type="Proteomes" id="UP000182257"/>
    </source>
</evidence>
<accession>A0A1H4F773</accession>
<organism evidence="2 3">
    <name type="scientific">Xylanibacter ruminicola</name>
    <name type="common">Prevotella ruminicola</name>
    <dbReference type="NCBI Taxonomy" id="839"/>
    <lineage>
        <taxon>Bacteria</taxon>
        <taxon>Pseudomonadati</taxon>
        <taxon>Bacteroidota</taxon>
        <taxon>Bacteroidia</taxon>
        <taxon>Bacteroidales</taxon>
        <taxon>Prevotellaceae</taxon>
        <taxon>Xylanibacter</taxon>
    </lineage>
</organism>
<dbReference type="Proteomes" id="UP000182257">
    <property type="component" value="Unassembled WGS sequence"/>
</dbReference>
<sequence length="387" mass="45251">MNYRKKKQEGSAITIRVVCAIVFILFSWCWLYYFQCDLLMMAQHVLSHGITHYNRLVGAIGITFVLYLLQHLIHKVTHLNKSFYALTYFPSMLALGMLTDIVPDPASGITHKFSWWLIIVYLLLWGGCTYFFTKLQELDDDPNPHILSRSMWMNLLIMVLLMIMTVSIGNTNAVFHYRMRAERCLLEDDVDGALAAGKKSLECDEHLVMLRMQALARKDAIGDKLFEYKVCGNSKSILPTDRHSTLLLYPVDSVYKFMGAAPAYQMEPMHYLELVQHHMLCKDTVPSKVVADYQLTGYLIDKQIDKFAGEVGKYYALNDSLPKHYREALVLYGHLRSKPVAVYRNTVLDEDYENFRELRRQYPNKMEQKGKVEDQYFGTYWYYYWYE</sequence>
<proteinExistence type="predicted"/>
<keyword evidence="1" id="KW-0472">Membrane</keyword>
<dbReference type="EMBL" id="FNRF01000007">
    <property type="protein sequence ID" value="SEA92322.1"/>
    <property type="molecule type" value="Genomic_DNA"/>
</dbReference>
<feature type="transmembrane region" description="Helical" evidence="1">
    <location>
        <begin position="53"/>
        <end position="70"/>
    </location>
</feature>